<accession>A0ACB9YW72</accession>
<evidence type="ECO:0000313" key="1">
    <source>
        <dbReference type="EMBL" id="KAI4862955.1"/>
    </source>
</evidence>
<gene>
    <name evidence="1" type="ORF">F4820DRAFT_428520</name>
</gene>
<sequence length="201" mass="21485">MRLPYTPNPPVPATDDEAAIISRIQARRAPRPLQPLDLALLHAPAVADGWNAFLGAVRTRTTLDAACRELAICRVAACNEAWYEWAHHAPLALAAGVGADAMGIVRDNGKTRGGLASVDEEERKGAGLSDREWAVLRYADEMTRNVAVPEEVFAALRSVCSEKEVVEVTATVAAYNCVSRFLVALDVGERNGTGPDDAGGH</sequence>
<dbReference type="EMBL" id="MU393514">
    <property type="protein sequence ID" value="KAI4862955.1"/>
    <property type="molecule type" value="Genomic_DNA"/>
</dbReference>
<proteinExistence type="predicted"/>
<reference evidence="1 2" key="1">
    <citation type="journal article" date="2022" name="New Phytol.">
        <title>Ecological generalism drives hyperdiversity of secondary metabolite gene clusters in xylarialean endophytes.</title>
        <authorList>
            <person name="Franco M.E.E."/>
            <person name="Wisecaver J.H."/>
            <person name="Arnold A.E."/>
            <person name="Ju Y.M."/>
            <person name="Slot J.C."/>
            <person name="Ahrendt S."/>
            <person name="Moore L.P."/>
            <person name="Eastman K.E."/>
            <person name="Scott K."/>
            <person name="Konkel Z."/>
            <person name="Mondo S.J."/>
            <person name="Kuo A."/>
            <person name="Hayes R.D."/>
            <person name="Haridas S."/>
            <person name="Andreopoulos B."/>
            <person name="Riley R."/>
            <person name="LaButti K."/>
            <person name="Pangilinan J."/>
            <person name="Lipzen A."/>
            <person name="Amirebrahimi M."/>
            <person name="Yan J."/>
            <person name="Adam C."/>
            <person name="Keymanesh K."/>
            <person name="Ng V."/>
            <person name="Louie K."/>
            <person name="Northen T."/>
            <person name="Drula E."/>
            <person name="Henrissat B."/>
            <person name="Hsieh H.M."/>
            <person name="Youens-Clark K."/>
            <person name="Lutzoni F."/>
            <person name="Miadlikowska J."/>
            <person name="Eastwood D.C."/>
            <person name="Hamelin R.C."/>
            <person name="Grigoriev I.V."/>
            <person name="U'Ren J.M."/>
        </authorList>
    </citation>
    <scope>NUCLEOTIDE SEQUENCE [LARGE SCALE GENOMIC DNA]</scope>
    <source>
        <strain evidence="1 2">CBS 119005</strain>
    </source>
</reference>
<organism evidence="1 2">
    <name type="scientific">Hypoxylon rubiginosum</name>
    <dbReference type="NCBI Taxonomy" id="110542"/>
    <lineage>
        <taxon>Eukaryota</taxon>
        <taxon>Fungi</taxon>
        <taxon>Dikarya</taxon>
        <taxon>Ascomycota</taxon>
        <taxon>Pezizomycotina</taxon>
        <taxon>Sordariomycetes</taxon>
        <taxon>Xylariomycetidae</taxon>
        <taxon>Xylariales</taxon>
        <taxon>Hypoxylaceae</taxon>
        <taxon>Hypoxylon</taxon>
    </lineage>
</organism>
<protein>
    <submittedName>
        <fullName evidence="1">AhpD-like protein</fullName>
    </submittedName>
</protein>
<comment type="caution">
    <text evidence="1">The sequence shown here is derived from an EMBL/GenBank/DDBJ whole genome shotgun (WGS) entry which is preliminary data.</text>
</comment>
<name>A0ACB9YW72_9PEZI</name>
<keyword evidence="2" id="KW-1185">Reference proteome</keyword>
<evidence type="ECO:0000313" key="2">
    <source>
        <dbReference type="Proteomes" id="UP001497700"/>
    </source>
</evidence>
<dbReference type="Proteomes" id="UP001497700">
    <property type="component" value="Unassembled WGS sequence"/>
</dbReference>